<protein>
    <recommendedName>
        <fullName evidence="4">Phosphoribosylglycinamide formyltransferase</fullName>
        <ecNumber evidence="4">2.1.2.2</ecNumber>
    </recommendedName>
    <alternativeName>
        <fullName evidence="4">5'-phosphoribosylglycinamide transformylase</fullName>
    </alternativeName>
    <alternativeName>
        <fullName evidence="4">GAR transformylase</fullName>
        <shortName evidence="4">GART</shortName>
    </alternativeName>
</protein>
<feature type="binding site" evidence="4">
    <location>
        <position position="134"/>
    </location>
    <ligand>
        <name>(6R)-10-formyltetrahydrofolate</name>
        <dbReference type="ChEBI" id="CHEBI:195366"/>
    </ligand>
</feature>
<keyword evidence="2 4" id="KW-0808">Transferase</keyword>
<evidence type="ECO:0000256" key="2">
    <source>
        <dbReference type="ARBA" id="ARBA00022679"/>
    </source>
</evidence>
<dbReference type="GO" id="GO:0006189">
    <property type="term" value="P:'de novo' IMP biosynthetic process"/>
    <property type="evidence" value="ECO:0007669"/>
    <property type="project" value="UniProtKB-UniRule"/>
</dbReference>
<dbReference type="PANTHER" id="PTHR43369:SF2">
    <property type="entry name" value="PHOSPHORIBOSYLGLYCINAMIDE FORMYLTRANSFERASE"/>
    <property type="match status" value="1"/>
</dbReference>
<dbReference type="Pfam" id="PF00551">
    <property type="entry name" value="Formyl_trans_N"/>
    <property type="match status" value="1"/>
</dbReference>
<dbReference type="EC" id="2.1.2.2" evidence="4"/>
<dbReference type="UniPathway" id="UPA00074">
    <property type="reaction ID" value="UER00126"/>
</dbReference>
<feature type="binding site" evidence="4">
    <location>
        <begin position="117"/>
        <end position="120"/>
    </location>
    <ligand>
        <name>(6R)-10-formyltetrahydrofolate</name>
        <dbReference type="ChEBI" id="CHEBI:195366"/>
    </ligand>
</feature>
<dbReference type="Proteomes" id="UP000300142">
    <property type="component" value="Unassembled WGS sequence"/>
</dbReference>
<feature type="binding site" evidence="4">
    <location>
        <position position="92"/>
    </location>
    <ligand>
        <name>(6R)-10-formyltetrahydrofolate</name>
        <dbReference type="ChEBI" id="CHEBI:195366"/>
    </ligand>
</feature>
<dbReference type="AlphaFoldDB" id="A0A479ZU30"/>
<comment type="function">
    <text evidence="4">Catalyzes the transfer of a formyl group from 10-formyltetrahydrofolate to 5-phospho-ribosyl-glycinamide (GAR), producing 5-phospho-ribosyl-N-formylglycinamide (FGAR) and tetrahydrofolate.</text>
</comment>
<keyword evidence="7" id="KW-1185">Reference proteome</keyword>
<dbReference type="SUPFAM" id="SSF53328">
    <property type="entry name" value="Formyltransferase"/>
    <property type="match status" value="1"/>
</dbReference>
<accession>A0A479ZU30</accession>
<dbReference type="CDD" id="cd08645">
    <property type="entry name" value="FMT_core_GART"/>
    <property type="match status" value="1"/>
</dbReference>
<evidence type="ECO:0000256" key="4">
    <source>
        <dbReference type="HAMAP-Rule" id="MF_01930"/>
    </source>
</evidence>
<comment type="similarity">
    <text evidence="4">Belongs to the GART family.</text>
</comment>
<dbReference type="NCBIfam" id="TIGR00639">
    <property type="entry name" value="PurN"/>
    <property type="match status" value="1"/>
</dbReference>
<dbReference type="GO" id="GO:0005829">
    <property type="term" value="C:cytosol"/>
    <property type="evidence" value="ECO:0007669"/>
    <property type="project" value="TreeGrafter"/>
</dbReference>
<dbReference type="RefSeq" id="WP_137666086.1">
    <property type="nucleotide sequence ID" value="NZ_BJCE01000004.1"/>
</dbReference>
<evidence type="ECO:0000313" key="6">
    <source>
        <dbReference type="EMBL" id="GCL35156.1"/>
    </source>
</evidence>
<feature type="domain" description="Formyl transferase N-terminal" evidence="5">
    <location>
        <begin position="30"/>
        <end position="209"/>
    </location>
</feature>
<dbReference type="EMBL" id="BJCE01000004">
    <property type="protein sequence ID" value="GCL35156.1"/>
    <property type="molecule type" value="Genomic_DNA"/>
</dbReference>
<comment type="caution">
    <text evidence="6">The sequence shown here is derived from an EMBL/GenBank/DDBJ whole genome shotgun (WGS) entry which is preliminary data.</text>
</comment>
<dbReference type="InterPro" id="IPR036477">
    <property type="entry name" value="Formyl_transf_N_sf"/>
</dbReference>
<dbReference type="HAMAP" id="MF_01930">
    <property type="entry name" value="PurN"/>
    <property type="match status" value="1"/>
</dbReference>
<reference evidence="7" key="1">
    <citation type="submission" date="2019-02" db="EMBL/GenBank/DDBJ databases">
        <title>Draft genome sequence of Sphaerospermopsis reniformis NIES-1949.</title>
        <authorList>
            <person name="Yamaguchi H."/>
            <person name="Suzuki S."/>
            <person name="Kawachi M."/>
        </authorList>
    </citation>
    <scope>NUCLEOTIDE SEQUENCE [LARGE SCALE GENOMIC DNA]</scope>
    <source>
        <strain evidence="7">NIES-1949</strain>
    </source>
</reference>
<dbReference type="InterPro" id="IPR002376">
    <property type="entry name" value="Formyl_transf_N"/>
</dbReference>
<feature type="site" description="Raises pKa of active site His" evidence="4">
    <location>
        <position position="172"/>
    </location>
</feature>
<feature type="binding site" evidence="4">
    <location>
        <begin position="39"/>
        <end position="41"/>
    </location>
    <ligand>
        <name>N(1)-(5-phospho-beta-D-ribosyl)glycinamide</name>
        <dbReference type="ChEBI" id="CHEBI:143788"/>
    </ligand>
</feature>
<dbReference type="GO" id="GO:0004644">
    <property type="term" value="F:phosphoribosylglycinamide formyltransferase activity"/>
    <property type="evidence" value="ECO:0007669"/>
    <property type="project" value="UniProtKB-UniRule"/>
</dbReference>
<evidence type="ECO:0000313" key="7">
    <source>
        <dbReference type="Proteomes" id="UP000300142"/>
    </source>
</evidence>
<name>A0A479ZU30_9CYAN</name>
<dbReference type="InterPro" id="IPR004607">
    <property type="entry name" value="GART"/>
</dbReference>
<comment type="catalytic activity">
    <reaction evidence="4">
        <text>N(1)-(5-phospho-beta-D-ribosyl)glycinamide + (6R)-10-formyltetrahydrofolate = N(2)-formyl-N(1)-(5-phospho-beta-D-ribosyl)glycinamide + (6S)-5,6,7,8-tetrahydrofolate + H(+)</text>
        <dbReference type="Rhea" id="RHEA:15053"/>
        <dbReference type="ChEBI" id="CHEBI:15378"/>
        <dbReference type="ChEBI" id="CHEBI:57453"/>
        <dbReference type="ChEBI" id="CHEBI:143788"/>
        <dbReference type="ChEBI" id="CHEBI:147286"/>
        <dbReference type="ChEBI" id="CHEBI:195366"/>
        <dbReference type="EC" id="2.1.2.2"/>
    </reaction>
</comment>
<evidence type="ECO:0000259" key="5">
    <source>
        <dbReference type="Pfam" id="PF00551"/>
    </source>
</evidence>
<evidence type="ECO:0000256" key="1">
    <source>
        <dbReference type="ARBA" id="ARBA00005054"/>
    </source>
</evidence>
<dbReference type="PANTHER" id="PTHR43369">
    <property type="entry name" value="PHOSPHORIBOSYLGLYCINAMIDE FORMYLTRANSFERASE"/>
    <property type="match status" value="1"/>
</dbReference>
<comment type="pathway">
    <text evidence="1 4">Purine metabolism; IMP biosynthesis via de novo pathway; N(2)-formyl-N(1)-(5-phospho-D-ribosyl)glycinamide from N(1)-(5-phospho-D-ribosyl)glycinamide (10-formyl THF route): step 1/1.</text>
</comment>
<organism evidence="6 7">
    <name type="scientific">Sphaerospermopsis reniformis</name>
    <dbReference type="NCBI Taxonomy" id="531300"/>
    <lineage>
        <taxon>Bacteria</taxon>
        <taxon>Bacillati</taxon>
        <taxon>Cyanobacteriota</taxon>
        <taxon>Cyanophyceae</taxon>
        <taxon>Nostocales</taxon>
        <taxon>Aphanizomenonaceae</taxon>
        <taxon>Sphaerospermopsis</taxon>
    </lineage>
</organism>
<proteinExistence type="inferred from homology"/>
<dbReference type="FunFam" id="3.40.50.170:FF:000008">
    <property type="entry name" value="Phosphoribosylglycinamide formyltransferase"/>
    <property type="match status" value="1"/>
</dbReference>
<feature type="active site" description="Proton donor" evidence="4">
    <location>
        <position position="136"/>
    </location>
</feature>
<dbReference type="Gene3D" id="3.40.50.170">
    <property type="entry name" value="Formyl transferase, N-terminal domain"/>
    <property type="match status" value="1"/>
</dbReference>
<keyword evidence="3 4" id="KW-0658">Purine biosynthesis</keyword>
<sequence length="215" mass="23598">MSQYYPIDGTPSLVSPDISLENSQPSNVLKLGVMASGNGSNFEVVAQAIQAGKLNAQIQVLIYNNPTAKAAERAANHGVKAVLLNHRDYKKREDLDREIVKTFNQHDVELVIMAGWMRLVTQELIDAFPDKIINIHPSLLPSFKGVRAVEQALETGVKITGCTVHLLRLEMDSGPIIMQAAVPVLPDDTAETLHARIQIQEHRILPLAIASLADR</sequence>
<evidence type="ECO:0000256" key="3">
    <source>
        <dbReference type="ARBA" id="ARBA00022755"/>
    </source>
</evidence>
<gene>
    <name evidence="4" type="primary">purN</name>
    <name evidence="6" type="ORF">SR1949_02480</name>
</gene>